<feature type="coiled-coil region" evidence="1">
    <location>
        <begin position="39"/>
        <end position="115"/>
    </location>
</feature>
<evidence type="ECO:0000313" key="2">
    <source>
        <dbReference type="EMBL" id="MBV7379273.1"/>
    </source>
</evidence>
<protein>
    <submittedName>
        <fullName evidence="2">Uncharacterized protein</fullName>
    </submittedName>
</protein>
<sequence length="167" mass="18113">MSEISELQSRIATALDRIGAGVERLDSSAGAEPGDTSEVDALRAQLEEERTANAQLEERVRTIKDTQDGTVERLTSDVERLSNLLSTQEETVARLARANEELRKNNGELRKAISDGVAEPHLVNKAMMTELEALRVAQSADRAEIDAVLGELNAMIEAGQGKEAEDA</sequence>
<gene>
    <name evidence="2" type="ORF">KJP28_10060</name>
</gene>
<reference evidence="2 3" key="1">
    <citation type="submission" date="2021-05" db="EMBL/GenBank/DDBJ databases">
        <title>Culturable bacteria isolated from Daya Bay.</title>
        <authorList>
            <person name="Zheng W."/>
            <person name="Yu S."/>
            <person name="Huang Y."/>
        </authorList>
    </citation>
    <scope>NUCLEOTIDE SEQUENCE [LARGE SCALE GENOMIC DNA]</scope>
    <source>
        <strain evidence="2 3">DP4N28-5</strain>
    </source>
</reference>
<keyword evidence="1" id="KW-0175">Coiled coil</keyword>
<name>A0ABS6T1Z4_9RHOB</name>
<evidence type="ECO:0000313" key="3">
    <source>
        <dbReference type="Proteomes" id="UP000756530"/>
    </source>
</evidence>
<dbReference type="RefSeq" id="WP_218392415.1">
    <property type="nucleotide sequence ID" value="NZ_JAHUZE010000002.1"/>
</dbReference>
<accession>A0ABS6T1Z4</accession>
<keyword evidence="3" id="KW-1185">Reference proteome</keyword>
<comment type="caution">
    <text evidence="2">The sequence shown here is derived from an EMBL/GenBank/DDBJ whole genome shotgun (WGS) entry which is preliminary data.</text>
</comment>
<dbReference type="EMBL" id="JAHUZE010000002">
    <property type="protein sequence ID" value="MBV7379273.1"/>
    <property type="molecule type" value="Genomic_DNA"/>
</dbReference>
<dbReference type="Proteomes" id="UP000756530">
    <property type="component" value="Unassembled WGS sequence"/>
</dbReference>
<organism evidence="2 3">
    <name type="scientific">Maritimibacter dapengensis</name>
    <dbReference type="NCBI Taxonomy" id="2836868"/>
    <lineage>
        <taxon>Bacteria</taxon>
        <taxon>Pseudomonadati</taxon>
        <taxon>Pseudomonadota</taxon>
        <taxon>Alphaproteobacteria</taxon>
        <taxon>Rhodobacterales</taxon>
        <taxon>Roseobacteraceae</taxon>
        <taxon>Maritimibacter</taxon>
    </lineage>
</organism>
<proteinExistence type="predicted"/>
<evidence type="ECO:0000256" key="1">
    <source>
        <dbReference type="SAM" id="Coils"/>
    </source>
</evidence>